<sequence>MFFLSSSCAFYFTFQEESHLIIACVEWQITKNCTFMPFRHFPPEYQSILDKNDLRSG</sequence>
<organism evidence="1 2">
    <name type="scientific">Cronobacter turicensis (strain DSM 18703 / CCUG 55852 / LMG 23827 / z3032)</name>
    <dbReference type="NCBI Taxonomy" id="693216"/>
    <lineage>
        <taxon>Bacteria</taxon>
        <taxon>Pseudomonadati</taxon>
        <taxon>Pseudomonadota</taxon>
        <taxon>Gammaproteobacteria</taxon>
        <taxon>Enterobacterales</taxon>
        <taxon>Enterobacteriaceae</taxon>
        <taxon>Cronobacter</taxon>
    </lineage>
</organism>
<dbReference type="KEGG" id="ctu:CTU_20810"/>
<keyword evidence="2" id="KW-1185">Reference proteome</keyword>
<evidence type="ECO:0000313" key="1">
    <source>
        <dbReference type="EMBL" id="CBA30770.1"/>
    </source>
</evidence>
<name>C9Y475_CROTZ</name>
<reference evidence="1 2" key="1">
    <citation type="journal article" date="2010" name="J. Bacteriol.">
        <title>Complete Genome Sequence of Cronobacter turicensis LMG 23827, a foodborne pathogen causing deaths in neonates.</title>
        <authorList>
            <person name="Stephan R."/>
            <person name="Lehner A."/>
            <person name="Tischler P."/>
            <person name="Rattei T."/>
        </authorList>
    </citation>
    <scope>NUCLEOTIDE SEQUENCE [LARGE SCALE GENOMIC DNA]</scope>
    <source>
        <strain evidence="2">DSM 18703 / CCUG 55852 / LMG 23827 / z3032</strain>
    </source>
</reference>
<dbReference type="EMBL" id="FN543093">
    <property type="protein sequence ID" value="CBA30770.1"/>
    <property type="molecule type" value="Genomic_DNA"/>
</dbReference>
<reference evidence="2" key="2">
    <citation type="journal article" date="2011" name="J. Bacteriol.">
        <title>Complete genome sequence of Cronobacter turicensis LMG 23827, a food-borne pathogen causing deaths in neonates.</title>
        <authorList>
            <person name="Stephan R."/>
            <person name="Lehner A."/>
            <person name="Tischler P."/>
            <person name="Rattei T."/>
        </authorList>
    </citation>
    <scope>NUCLEOTIDE SEQUENCE [LARGE SCALE GENOMIC DNA]</scope>
    <source>
        <strain evidence="2">DSM 18703 / CCUG 55852 / LMG 23827 / z3032</strain>
    </source>
</reference>
<accession>C9Y475</accession>
<evidence type="ECO:0000313" key="2">
    <source>
        <dbReference type="Proteomes" id="UP000002069"/>
    </source>
</evidence>
<dbReference type="Proteomes" id="UP000002069">
    <property type="component" value="Chromosome"/>
</dbReference>
<dbReference type="AlphaFoldDB" id="C9Y475"/>
<dbReference type="HOGENOM" id="CLU_2989049_0_0_6"/>
<protein>
    <submittedName>
        <fullName evidence="1">Uncharacterized protein</fullName>
    </submittedName>
</protein>
<gene>
    <name evidence="1" type="ordered locus">Ctu_20810</name>
</gene>
<proteinExistence type="predicted"/>